<keyword evidence="4" id="KW-1185">Reference proteome</keyword>
<dbReference type="SUPFAM" id="SSF46785">
    <property type="entry name" value="Winged helix' DNA-binding domain"/>
    <property type="match status" value="1"/>
</dbReference>
<dbReference type="RefSeq" id="WP_346752366.1">
    <property type="nucleotide sequence ID" value="NZ_JAUJEA010000004.1"/>
</dbReference>
<evidence type="ECO:0000256" key="1">
    <source>
        <dbReference type="SAM" id="Phobius"/>
    </source>
</evidence>
<feature type="domain" description="Transcription regulator PadR N-terminal" evidence="2">
    <location>
        <begin position="24"/>
        <end position="87"/>
    </location>
</feature>
<evidence type="ECO:0000313" key="4">
    <source>
        <dbReference type="Proteomes" id="UP001172082"/>
    </source>
</evidence>
<comment type="caution">
    <text evidence="3">The sequence shown here is derived from an EMBL/GenBank/DDBJ whole genome shotgun (WGS) entry which is preliminary data.</text>
</comment>
<feature type="transmembrane region" description="Helical" evidence="1">
    <location>
        <begin position="12"/>
        <end position="29"/>
    </location>
</feature>
<dbReference type="EMBL" id="JAUJEA010000004">
    <property type="protein sequence ID" value="MDN5202341.1"/>
    <property type="molecule type" value="Genomic_DNA"/>
</dbReference>
<dbReference type="InterPro" id="IPR036388">
    <property type="entry name" value="WH-like_DNA-bd_sf"/>
</dbReference>
<keyword evidence="1" id="KW-0472">Membrane</keyword>
<keyword evidence="1" id="KW-0812">Transmembrane</keyword>
<dbReference type="InterPro" id="IPR036390">
    <property type="entry name" value="WH_DNA-bd_sf"/>
</dbReference>
<protein>
    <submittedName>
        <fullName evidence="3">PadR family transcriptional regulator</fullName>
    </submittedName>
</protein>
<evidence type="ECO:0000259" key="2">
    <source>
        <dbReference type="Pfam" id="PF03551"/>
    </source>
</evidence>
<organism evidence="3 4">
    <name type="scientific">Splendidivirga corallicola</name>
    <dbReference type="NCBI Taxonomy" id="3051826"/>
    <lineage>
        <taxon>Bacteria</taxon>
        <taxon>Pseudomonadati</taxon>
        <taxon>Bacteroidota</taxon>
        <taxon>Cytophagia</taxon>
        <taxon>Cytophagales</taxon>
        <taxon>Splendidivirgaceae</taxon>
        <taxon>Splendidivirga</taxon>
    </lineage>
</organism>
<name>A0ABT8KNQ6_9BACT</name>
<sequence>MQFESISTQEELILLAIAVLYPGAYAYSIQKEIKSEFGTSLALGTIHTILYRLENKELLKSEMGGSDSKRGGRSKRLYTLSNKGFELIREIQIARQAMWTRISTMKNAYN</sequence>
<dbReference type="Pfam" id="PF03551">
    <property type="entry name" value="PadR"/>
    <property type="match status" value="1"/>
</dbReference>
<gene>
    <name evidence="3" type="ORF">QQ008_13225</name>
</gene>
<evidence type="ECO:0000313" key="3">
    <source>
        <dbReference type="EMBL" id="MDN5202341.1"/>
    </source>
</evidence>
<dbReference type="Gene3D" id="1.10.10.10">
    <property type="entry name" value="Winged helix-like DNA-binding domain superfamily/Winged helix DNA-binding domain"/>
    <property type="match status" value="1"/>
</dbReference>
<dbReference type="Proteomes" id="UP001172082">
    <property type="component" value="Unassembled WGS sequence"/>
</dbReference>
<dbReference type="InterPro" id="IPR005149">
    <property type="entry name" value="Tscrpt_reg_PadR_N"/>
</dbReference>
<keyword evidence="1" id="KW-1133">Transmembrane helix</keyword>
<proteinExistence type="predicted"/>
<reference evidence="3" key="1">
    <citation type="submission" date="2023-06" db="EMBL/GenBank/DDBJ databases">
        <title>Genomic of Parafulvivirga corallium.</title>
        <authorList>
            <person name="Wang G."/>
        </authorList>
    </citation>
    <scope>NUCLEOTIDE SEQUENCE</scope>
    <source>
        <strain evidence="3">BMA10</strain>
    </source>
</reference>
<accession>A0ABT8KNQ6</accession>